<keyword evidence="3" id="KW-1185">Reference proteome</keyword>
<sequence length="156" mass="17197">MAVFWGLECTFNGRPPGVPLPKSFDQDPIASTEEMTAPPPPANANGLQFASLYVGDLHPDVGETLIIRESYFKHDKKPSTIYGLSGSSLRNTSGPVLEAGCLMALSQWLCLTFLLWPRMGSAEKMRAAVVSNRSWDLQFHLEKVEVIDVVTCLQSR</sequence>
<protein>
    <submittedName>
        <fullName evidence="2">Uncharacterized protein</fullName>
    </submittedName>
</protein>
<dbReference type="OrthoDB" id="415884at2759"/>
<organism evidence="2 3">
    <name type="scientific">Symbiodinium microadriaticum</name>
    <name type="common">Dinoflagellate</name>
    <name type="synonym">Zooxanthella microadriatica</name>
    <dbReference type="NCBI Taxonomy" id="2951"/>
    <lineage>
        <taxon>Eukaryota</taxon>
        <taxon>Sar</taxon>
        <taxon>Alveolata</taxon>
        <taxon>Dinophyceae</taxon>
        <taxon>Suessiales</taxon>
        <taxon>Symbiodiniaceae</taxon>
        <taxon>Symbiodinium</taxon>
    </lineage>
</organism>
<gene>
    <name evidence="2" type="ORF">AK812_SmicGene6269</name>
</gene>
<dbReference type="Proteomes" id="UP000186817">
    <property type="component" value="Unassembled WGS sequence"/>
</dbReference>
<comment type="caution">
    <text evidence="2">The sequence shown here is derived from an EMBL/GenBank/DDBJ whole genome shotgun (WGS) entry which is preliminary data.</text>
</comment>
<dbReference type="EMBL" id="LSRX01000085">
    <property type="protein sequence ID" value="OLQ10052.1"/>
    <property type="molecule type" value="Genomic_DNA"/>
</dbReference>
<feature type="region of interest" description="Disordered" evidence="1">
    <location>
        <begin position="18"/>
        <end position="38"/>
    </location>
</feature>
<evidence type="ECO:0000256" key="1">
    <source>
        <dbReference type="SAM" id="MobiDB-lite"/>
    </source>
</evidence>
<dbReference type="AlphaFoldDB" id="A0A1Q9ERK8"/>
<name>A0A1Q9ERK8_SYMMI</name>
<proteinExistence type="predicted"/>
<evidence type="ECO:0000313" key="2">
    <source>
        <dbReference type="EMBL" id="OLQ10052.1"/>
    </source>
</evidence>
<accession>A0A1Q9ERK8</accession>
<reference evidence="2 3" key="1">
    <citation type="submission" date="2016-02" db="EMBL/GenBank/DDBJ databases">
        <title>Genome analysis of coral dinoflagellate symbionts highlights evolutionary adaptations to a symbiotic lifestyle.</title>
        <authorList>
            <person name="Aranda M."/>
            <person name="Li Y."/>
            <person name="Liew Y.J."/>
            <person name="Baumgarten S."/>
            <person name="Simakov O."/>
            <person name="Wilson M."/>
            <person name="Piel J."/>
            <person name="Ashoor H."/>
            <person name="Bougouffa S."/>
            <person name="Bajic V.B."/>
            <person name="Ryu T."/>
            <person name="Ravasi T."/>
            <person name="Bayer T."/>
            <person name="Micklem G."/>
            <person name="Kim H."/>
            <person name="Bhak J."/>
            <person name="Lajeunesse T.C."/>
            <person name="Voolstra C.R."/>
        </authorList>
    </citation>
    <scope>NUCLEOTIDE SEQUENCE [LARGE SCALE GENOMIC DNA]</scope>
    <source>
        <strain evidence="2 3">CCMP2467</strain>
    </source>
</reference>
<evidence type="ECO:0000313" key="3">
    <source>
        <dbReference type="Proteomes" id="UP000186817"/>
    </source>
</evidence>